<evidence type="ECO:0000256" key="1">
    <source>
        <dbReference type="SAM" id="MobiDB-lite"/>
    </source>
</evidence>
<comment type="caution">
    <text evidence="2">The sequence shown here is derived from an EMBL/GenBank/DDBJ whole genome shotgun (WGS) entry which is preliminary data.</text>
</comment>
<organism evidence="2 3">
    <name type="scientific">Scytonema millei VB511283</name>
    <dbReference type="NCBI Taxonomy" id="1245923"/>
    <lineage>
        <taxon>Bacteria</taxon>
        <taxon>Bacillati</taxon>
        <taxon>Cyanobacteriota</taxon>
        <taxon>Cyanophyceae</taxon>
        <taxon>Nostocales</taxon>
        <taxon>Scytonemataceae</taxon>
        <taxon>Scytonema</taxon>
    </lineage>
</organism>
<feature type="region of interest" description="Disordered" evidence="1">
    <location>
        <begin position="21"/>
        <end position="44"/>
    </location>
</feature>
<dbReference type="OrthoDB" id="9982810at2"/>
<keyword evidence="3" id="KW-1185">Reference proteome</keyword>
<dbReference type="EMBL" id="JTJC03000007">
    <property type="protein sequence ID" value="NHC37162.1"/>
    <property type="molecule type" value="Genomic_DNA"/>
</dbReference>
<proteinExistence type="predicted"/>
<protein>
    <submittedName>
        <fullName evidence="2">Uncharacterized protein</fullName>
    </submittedName>
</protein>
<feature type="compositionally biased region" description="Polar residues" evidence="1">
    <location>
        <begin position="23"/>
        <end position="36"/>
    </location>
</feature>
<accession>A0A9X5E8G0</accession>
<evidence type="ECO:0000313" key="3">
    <source>
        <dbReference type="Proteomes" id="UP000031532"/>
    </source>
</evidence>
<gene>
    <name evidence="2" type="ORF">QH73_0021415</name>
</gene>
<name>A0A9X5E8G0_9CYAN</name>
<evidence type="ECO:0000313" key="2">
    <source>
        <dbReference type="EMBL" id="NHC37162.1"/>
    </source>
</evidence>
<dbReference type="AlphaFoldDB" id="A0A9X5E8G0"/>
<dbReference type="Proteomes" id="UP000031532">
    <property type="component" value="Unassembled WGS sequence"/>
</dbReference>
<sequence length="66" mass="7433">MRKISKSKVKSQKSKFFYCRLPNASSHNGGNPTGQFAQRGKPPHATVLRKRLAPPDSLLYVTAYDR</sequence>
<reference evidence="2 3" key="1">
    <citation type="journal article" date="2015" name="Genome Announc.">
        <title>Draft Genome Sequence of the Terrestrial Cyanobacterium Scytonema millei VB511283, Isolated from Eastern India.</title>
        <authorList>
            <person name="Sen D."/>
            <person name="Chandrababunaidu M.M."/>
            <person name="Singh D."/>
            <person name="Sanghi N."/>
            <person name="Ghorai A."/>
            <person name="Mishra G.P."/>
            <person name="Madduluri M."/>
            <person name="Adhikary S.P."/>
            <person name="Tripathy S."/>
        </authorList>
    </citation>
    <scope>NUCLEOTIDE SEQUENCE [LARGE SCALE GENOMIC DNA]</scope>
    <source>
        <strain evidence="2 3">VB511283</strain>
    </source>
</reference>